<dbReference type="EMBL" id="JAFBBZ010000001">
    <property type="protein sequence ID" value="MBM7506310.1"/>
    <property type="molecule type" value="Genomic_DNA"/>
</dbReference>
<proteinExistence type="predicted"/>
<protein>
    <submittedName>
        <fullName evidence="1">Uncharacterized protein</fullName>
    </submittedName>
</protein>
<gene>
    <name evidence="1" type="ORF">JOE61_000124</name>
</gene>
<reference evidence="1 2" key="1">
    <citation type="submission" date="2021-01" db="EMBL/GenBank/DDBJ databases">
        <title>Sequencing the genomes of 1000 actinobacteria strains.</title>
        <authorList>
            <person name="Klenk H.-P."/>
        </authorList>
    </citation>
    <scope>NUCLEOTIDE SEQUENCE [LARGE SCALE GENOMIC DNA]</scope>
    <source>
        <strain evidence="1 2">DSM 18239</strain>
    </source>
</reference>
<dbReference type="RefSeq" id="WP_193668773.1">
    <property type="nucleotide sequence ID" value="NZ_JACDTV010000006.1"/>
</dbReference>
<sequence length="76" mass="7975">MTESNQSSLTDEQITAVQGVVDRVNSYQETAPEGTVESHLRGGLSEAGIELADEQVAALTEEIEANGSADAGQVLR</sequence>
<evidence type="ECO:0000313" key="2">
    <source>
        <dbReference type="Proteomes" id="UP000732378"/>
    </source>
</evidence>
<evidence type="ECO:0000313" key="1">
    <source>
        <dbReference type="EMBL" id="MBM7506310.1"/>
    </source>
</evidence>
<dbReference type="Proteomes" id="UP000732378">
    <property type="component" value="Unassembled WGS sequence"/>
</dbReference>
<organism evidence="1 2">
    <name type="scientific">Nocardioides salarius</name>
    <dbReference type="NCBI Taxonomy" id="374513"/>
    <lineage>
        <taxon>Bacteria</taxon>
        <taxon>Bacillati</taxon>
        <taxon>Actinomycetota</taxon>
        <taxon>Actinomycetes</taxon>
        <taxon>Propionibacteriales</taxon>
        <taxon>Nocardioidaceae</taxon>
        <taxon>Nocardioides</taxon>
    </lineage>
</organism>
<accession>A0ABS2M547</accession>
<name>A0ABS2M547_9ACTN</name>
<comment type="caution">
    <text evidence="1">The sequence shown here is derived from an EMBL/GenBank/DDBJ whole genome shotgun (WGS) entry which is preliminary data.</text>
</comment>
<keyword evidence="2" id="KW-1185">Reference proteome</keyword>